<reference evidence="1" key="2">
    <citation type="submission" date="2015-03" db="EMBL/GenBank/DDBJ databases">
        <authorList>
            <person name="Chow C.-E.T."/>
            <person name="Winget D.M."/>
            <person name="White R.A.III."/>
            <person name="Hallam S.J."/>
            <person name="Suttle C.A."/>
        </authorList>
    </citation>
    <scope>NUCLEOTIDE SEQUENCE</scope>
    <source>
        <strain evidence="1">H4084972</strain>
    </source>
</reference>
<dbReference type="EMBL" id="KR029592">
    <property type="protein sequence ID" value="AKH47350.1"/>
    <property type="molecule type" value="Genomic_DNA"/>
</dbReference>
<evidence type="ECO:0000313" key="1">
    <source>
        <dbReference type="EMBL" id="AKH47350.1"/>
    </source>
</evidence>
<sequence length="289" mass="31083">MSRTLTTNQSAQFDAEVKQAYQGSGSLSKTVRVKTGVVGNTHRFPKIGKGLATPRIPQTDVIPMNVAHTGVVATMEDWNAPEYTDIFDQAKVAYSERQALAMTIAEAIHRREDQLIIDALTAGVVSGHAGQVAKTVGAVDGMETTKIRRAAKLLDDQGVPSKDRHFVWSSAAKEQLLGNTAATSGDFNIVKALVNGEINTWMGFQFHMIETRDEGGLPLSTNDRSCYAYHGGSRGAMGLAVGINFRTEVAYINEKTSWLSNGLFSAGAIAIDILGLVDVIVDESIVVNN</sequence>
<dbReference type="Pfam" id="PF19821">
    <property type="entry name" value="Phage_capsid_2"/>
    <property type="match status" value="1"/>
</dbReference>
<protein>
    <recommendedName>
        <fullName evidence="2">Major capsid protein</fullName>
    </recommendedName>
</protein>
<organism evidence="1">
    <name type="scientific">uncultured marine virus</name>
    <dbReference type="NCBI Taxonomy" id="186617"/>
    <lineage>
        <taxon>Viruses</taxon>
        <taxon>environmental samples</taxon>
    </lineage>
</organism>
<proteinExistence type="predicted"/>
<accession>A0A0F7L631</accession>
<dbReference type="InterPro" id="IPR045565">
    <property type="entry name" value="Phage_capsid_2"/>
</dbReference>
<reference evidence="1" key="1">
    <citation type="journal article" date="2015" name="Front. Microbiol.">
        <title>Combining genomic sequencing methods to explore viral diversity and reveal potential virus-host interactions.</title>
        <authorList>
            <person name="Chow C.E."/>
            <person name="Winget D.M."/>
            <person name="White R.A.III."/>
            <person name="Hallam S.J."/>
            <person name="Suttle C.A."/>
        </authorList>
    </citation>
    <scope>NUCLEOTIDE SEQUENCE</scope>
    <source>
        <strain evidence="1">H4084972</strain>
    </source>
</reference>
<name>A0A0F7L631_9VIRU</name>
<evidence type="ECO:0008006" key="2">
    <source>
        <dbReference type="Google" id="ProtNLM"/>
    </source>
</evidence>